<dbReference type="EMBL" id="JAHQZT010000001">
    <property type="protein sequence ID" value="MBV0931887.1"/>
    <property type="molecule type" value="Genomic_DNA"/>
</dbReference>
<dbReference type="Pfam" id="PF03747">
    <property type="entry name" value="ADP_ribosyl_GH"/>
    <property type="match status" value="1"/>
</dbReference>
<organism evidence="1 2">
    <name type="scientific">Marinobacterium weihaiense</name>
    <dbReference type="NCBI Taxonomy" id="2851016"/>
    <lineage>
        <taxon>Bacteria</taxon>
        <taxon>Pseudomonadati</taxon>
        <taxon>Pseudomonadota</taxon>
        <taxon>Gammaproteobacteria</taxon>
        <taxon>Oceanospirillales</taxon>
        <taxon>Oceanospirillaceae</taxon>
        <taxon>Marinobacterium</taxon>
    </lineage>
</organism>
<proteinExistence type="predicted"/>
<name>A0ABS6M6I4_9GAMM</name>
<sequence>MIDRQLAAQLIESALIADSYCLGLHWIYDHDLLDSTPLKLDQLNAPMSHWHATKSAGDLTHYGDQLWQLYQHLLQAPAFDIDACSRAWVEFMRHYHGYRDKASAITLDRLDKGENPAASSSTELSVSSRIACALLHPCDETEYLARVAALTRMTHNSPLTLETTGFLARSLWYTLSGYPLQQALDTAGSGLSDPLKALVQAGRETEHQDSVAALRHFGIACDIRHGLPGVIHLLQHFSNPLELSRVNVSAGGDSSARAMISLMLLVAEDPDRFQQLPADWHPGCLQSSGPSIMKS</sequence>
<keyword evidence="2" id="KW-1185">Reference proteome</keyword>
<dbReference type="InterPro" id="IPR005502">
    <property type="entry name" value="Ribosyl_crysJ1"/>
</dbReference>
<evidence type="ECO:0000313" key="2">
    <source>
        <dbReference type="Proteomes" id="UP000755551"/>
    </source>
</evidence>
<dbReference type="RefSeq" id="WP_217333309.1">
    <property type="nucleotide sequence ID" value="NZ_JAHQZT010000001.1"/>
</dbReference>
<accession>A0ABS6M6I4</accession>
<reference evidence="1 2" key="1">
    <citation type="submission" date="2021-06" db="EMBL/GenBank/DDBJ databases">
        <title>Bacterium isolated from marine sediment.</title>
        <authorList>
            <person name="Zhu K.-L."/>
            <person name="Du Z.-J."/>
            <person name="Liang Q.-Y."/>
        </authorList>
    </citation>
    <scope>NUCLEOTIDE SEQUENCE [LARGE SCALE GENOMIC DNA]</scope>
    <source>
        <strain evidence="1 2">A346</strain>
    </source>
</reference>
<dbReference type="Proteomes" id="UP000755551">
    <property type="component" value="Unassembled WGS sequence"/>
</dbReference>
<gene>
    <name evidence="1" type="ORF">KTN04_00845</name>
</gene>
<evidence type="ECO:0000313" key="1">
    <source>
        <dbReference type="EMBL" id="MBV0931887.1"/>
    </source>
</evidence>
<protein>
    <submittedName>
        <fullName evidence="1">ADP-ribosylglycohydrolase family protein</fullName>
    </submittedName>
</protein>
<comment type="caution">
    <text evidence="1">The sequence shown here is derived from an EMBL/GenBank/DDBJ whole genome shotgun (WGS) entry which is preliminary data.</text>
</comment>